<protein>
    <submittedName>
        <fullName evidence="2">Uncharacterized protein</fullName>
    </submittedName>
</protein>
<reference evidence="2 3" key="1">
    <citation type="submission" date="2020-04" db="EMBL/GenBank/DDBJ databases">
        <title>Paeniglutamicibacter sp. ANT13_2, a novel actinomycete isolated from sediment in Antarctica.</title>
        <authorList>
            <person name="Sakdapetsiri C."/>
            <person name="Pinyakong O."/>
        </authorList>
    </citation>
    <scope>NUCLEOTIDE SEQUENCE [LARGE SCALE GENOMIC DNA]</scope>
    <source>
        <strain evidence="2 3">ANT13_2</strain>
    </source>
</reference>
<organism evidence="2 3">
    <name type="scientific">Paeniglutamicibacter terrestris</name>
    <dbReference type="NCBI Taxonomy" id="2723403"/>
    <lineage>
        <taxon>Bacteria</taxon>
        <taxon>Bacillati</taxon>
        <taxon>Actinomycetota</taxon>
        <taxon>Actinomycetes</taxon>
        <taxon>Micrococcales</taxon>
        <taxon>Micrococcaceae</taxon>
        <taxon>Paeniglutamicibacter</taxon>
    </lineage>
</organism>
<feature type="region of interest" description="Disordered" evidence="1">
    <location>
        <begin position="38"/>
        <end position="59"/>
    </location>
</feature>
<evidence type="ECO:0000256" key="1">
    <source>
        <dbReference type="SAM" id="MobiDB-lite"/>
    </source>
</evidence>
<evidence type="ECO:0000313" key="2">
    <source>
        <dbReference type="EMBL" id="NKG22394.1"/>
    </source>
</evidence>
<name>A0ABX1G837_9MICC</name>
<dbReference type="RefSeq" id="WP_168153160.1">
    <property type="nucleotide sequence ID" value="NZ_JAAWVT010000010.1"/>
</dbReference>
<accession>A0ABX1G837</accession>
<dbReference type="Proteomes" id="UP000746595">
    <property type="component" value="Unassembled WGS sequence"/>
</dbReference>
<dbReference type="EMBL" id="JAAWVT010000010">
    <property type="protein sequence ID" value="NKG22394.1"/>
    <property type="molecule type" value="Genomic_DNA"/>
</dbReference>
<feature type="compositionally biased region" description="Polar residues" evidence="1">
    <location>
        <begin position="50"/>
        <end position="59"/>
    </location>
</feature>
<keyword evidence="3" id="KW-1185">Reference proteome</keyword>
<proteinExistence type="predicted"/>
<evidence type="ECO:0000313" key="3">
    <source>
        <dbReference type="Proteomes" id="UP000746595"/>
    </source>
</evidence>
<gene>
    <name evidence="2" type="ORF">HED64_16985</name>
</gene>
<sequence length="59" mass="6189">MISSNSQIVADELGEADKYSLASAFICLSPTLNPESAFSLNRDVRGDAQPGSTNGDNNV</sequence>
<comment type="caution">
    <text evidence="2">The sequence shown here is derived from an EMBL/GenBank/DDBJ whole genome shotgun (WGS) entry which is preliminary data.</text>
</comment>